<dbReference type="AlphaFoldDB" id="A0A183TGG2"/>
<dbReference type="InterPro" id="IPR036691">
    <property type="entry name" value="Endo/exonu/phosph_ase_sf"/>
</dbReference>
<dbReference type="InterPro" id="IPR027124">
    <property type="entry name" value="Swc5/CFDP1/2"/>
</dbReference>
<dbReference type="PANTHER" id="PTHR23227">
    <property type="entry name" value="BUCENTAUR RELATED"/>
    <property type="match status" value="1"/>
</dbReference>
<gene>
    <name evidence="3" type="ORF">SSLN_LOCUS15560</name>
</gene>
<dbReference type="InterPro" id="IPR005135">
    <property type="entry name" value="Endo/exonuclease/phosphatase"/>
</dbReference>
<proteinExistence type="predicted"/>
<dbReference type="Proteomes" id="UP000275846">
    <property type="component" value="Unassembled WGS sequence"/>
</dbReference>
<name>A0A183TGG2_SCHSO</name>
<keyword evidence="4" id="KW-1185">Reference proteome</keyword>
<reference evidence="5" key="1">
    <citation type="submission" date="2016-06" db="UniProtKB">
        <authorList>
            <consortium name="WormBaseParasite"/>
        </authorList>
    </citation>
    <scope>IDENTIFICATION</scope>
</reference>
<dbReference type="EMBL" id="UYSU01040073">
    <property type="protein sequence ID" value="VDM01946.1"/>
    <property type="molecule type" value="Genomic_DNA"/>
</dbReference>
<dbReference type="Gene3D" id="3.60.10.10">
    <property type="entry name" value="Endonuclease/exonuclease/phosphatase"/>
    <property type="match status" value="1"/>
</dbReference>
<evidence type="ECO:0000256" key="1">
    <source>
        <dbReference type="SAM" id="MobiDB-lite"/>
    </source>
</evidence>
<organism evidence="5">
    <name type="scientific">Schistocephalus solidus</name>
    <name type="common">Tapeworm</name>
    <dbReference type="NCBI Taxonomy" id="70667"/>
    <lineage>
        <taxon>Eukaryota</taxon>
        <taxon>Metazoa</taxon>
        <taxon>Spiralia</taxon>
        <taxon>Lophotrochozoa</taxon>
        <taxon>Platyhelminthes</taxon>
        <taxon>Cestoda</taxon>
        <taxon>Eucestoda</taxon>
        <taxon>Diphyllobothriidea</taxon>
        <taxon>Diphyllobothriidae</taxon>
        <taxon>Schistocephalus</taxon>
    </lineage>
</organism>
<dbReference type="GO" id="GO:0003824">
    <property type="term" value="F:catalytic activity"/>
    <property type="evidence" value="ECO:0007669"/>
    <property type="project" value="InterPro"/>
</dbReference>
<dbReference type="Pfam" id="PF03372">
    <property type="entry name" value="Exo_endo_phos"/>
    <property type="match status" value="1"/>
</dbReference>
<evidence type="ECO:0000259" key="2">
    <source>
        <dbReference type="Pfam" id="PF03372"/>
    </source>
</evidence>
<reference evidence="3 4" key="2">
    <citation type="submission" date="2018-11" db="EMBL/GenBank/DDBJ databases">
        <authorList>
            <consortium name="Pathogen Informatics"/>
        </authorList>
    </citation>
    <scope>NUCLEOTIDE SEQUENCE [LARGE SCALE GENOMIC DNA]</scope>
    <source>
        <strain evidence="3 4">NST_G2</strain>
    </source>
</reference>
<dbReference type="PANTHER" id="PTHR23227:SF84">
    <property type="entry name" value="ENDONUCLEASE_EXONUCLEASE_PHOSPHATASE DOMAIN-CONTAINING PROTEIN"/>
    <property type="match status" value="1"/>
</dbReference>
<sequence>MLLWPPLTGTQLSPVAPRSWVLPSGHTPGNRQDRRAKPAGHGSQIAKYAVVKLKQYPPSQSPRHTLQAARVSPLSLAAWNVRSLLDNPRSSRTERRTALVARELAHYKVDITALSETRFSEHGQLEVVGAGYTFWCGRPKAERRDADVAFSIRNDIVGHLPCLPQGINDRLMSLRLPLRGDRFATIISAYAPPMTSSDAAKDKFYEDLHALLAAVSKVNKLIVLGDFNARVGIDNTAWQGVLGPHGLGSCNDTGFLLLRTCAEHRLLLTNTFFHLPTWEKATRDRQDLLSTKAIRDADGWTHHRLVISQMRLRRRPQGSMLSRNTRIDDEVAQRISKASQTFGRLQASVWNRHGIHLNTKLKIMGKKKRNGPSGLCKNETVEATTLQPDLLPKPSISESFTVVKTVWQVEPLLLQTWGPVWLADAINNPESVVPLSVVFDRSRLRHILLVAMRLSVRALQSASRHTGTSKYPIAICELVSDRSVSAYLPSLIFRIETGKATSSWRSE</sequence>
<dbReference type="SUPFAM" id="SSF56219">
    <property type="entry name" value="DNase I-like"/>
    <property type="match status" value="1"/>
</dbReference>
<evidence type="ECO:0000313" key="5">
    <source>
        <dbReference type="WBParaSite" id="SSLN_0001615101-mRNA-1"/>
    </source>
</evidence>
<feature type="domain" description="Endonuclease/exonuclease/phosphatase" evidence="2">
    <location>
        <begin position="78"/>
        <end position="239"/>
    </location>
</feature>
<accession>A0A183TGG2</accession>
<evidence type="ECO:0000313" key="4">
    <source>
        <dbReference type="Proteomes" id="UP000275846"/>
    </source>
</evidence>
<protein>
    <submittedName>
        <fullName evidence="5">Endo/exonuclease/phosphatase domain-containing protein</fullName>
    </submittedName>
</protein>
<evidence type="ECO:0000313" key="3">
    <source>
        <dbReference type="EMBL" id="VDM01946.1"/>
    </source>
</evidence>
<dbReference type="OrthoDB" id="10030815at2759"/>
<feature type="region of interest" description="Disordered" evidence="1">
    <location>
        <begin position="15"/>
        <end position="41"/>
    </location>
</feature>
<dbReference type="WBParaSite" id="SSLN_0001615101-mRNA-1">
    <property type="protein sequence ID" value="SSLN_0001615101-mRNA-1"/>
    <property type="gene ID" value="SSLN_0001615101"/>
</dbReference>